<organism evidence="4 5">
    <name type="scientific">Lactobacillus helveticus (strain DPC 4571)</name>
    <dbReference type="NCBI Taxonomy" id="405566"/>
    <lineage>
        <taxon>Bacteria</taxon>
        <taxon>Bacillati</taxon>
        <taxon>Bacillota</taxon>
        <taxon>Bacilli</taxon>
        <taxon>Lactobacillales</taxon>
        <taxon>Lactobacillaceae</taxon>
        <taxon>Lactobacillus</taxon>
    </lineage>
</organism>
<evidence type="ECO:0000256" key="1">
    <source>
        <dbReference type="ARBA" id="ARBA00023125"/>
    </source>
</evidence>
<proteinExistence type="predicted"/>
<gene>
    <name evidence="4" type="ordered locus">lhv_1873</name>
</gene>
<dbReference type="InterPro" id="IPR036271">
    <property type="entry name" value="Tet_transcr_reg_TetR-rel_C_sf"/>
</dbReference>
<dbReference type="KEGG" id="lhe:lhv_1873"/>
<dbReference type="Gene3D" id="1.10.357.10">
    <property type="entry name" value="Tetracycline Repressor, domain 2"/>
    <property type="match status" value="1"/>
</dbReference>
<reference evidence="4 5" key="1">
    <citation type="journal article" date="2008" name="J. Bacteriol.">
        <title>Genome sequence of Lactobacillus helveticus: an organism distinguished by selective gene loss and IS element expansion.</title>
        <authorList>
            <person name="Callanan M."/>
            <person name="Kaleta P."/>
            <person name="O'Callaghan J."/>
            <person name="O'Sullivan O."/>
            <person name="Jordan K."/>
            <person name="McAuliffe O."/>
            <person name="Sangrador-Vegas A."/>
            <person name="Slattery L."/>
            <person name="Fitzgerald G.F."/>
            <person name="Beresford T."/>
            <person name="Ross R.P."/>
        </authorList>
    </citation>
    <scope>NUCLEOTIDE SEQUENCE [LARGE SCALE GENOMIC DNA]</scope>
    <source>
        <strain evidence="4 5">DPC 4571</strain>
    </source>
</reference>
<evidence type="ECO:0000259" key="3">
    <source>
        <dbReference type="PROSITE" id="PS50977"/>
    </source>
</evidence>
<protein>
    <submittedName>
        <fullName evidence="4">Transcriptional regulator</fullName>
    </submittedName>
</protein>
<dbReference type="Proteomes" id="UP000000790">
    <property type="component" value="Chromosome"/>
</dbReference>
<keyword evidence="1 2" id="KW-0238">DNA-binding</keyword>
<dbReference type="PROSITE" id="PS50977">
    <property type="entry name" value="HTH_TETR_2"/>
    <property type="match status" value="1"/>
</dbReference>
<evidence type="ECO:0000313" key="5">
    <source>
        <dbReference type="Proteomes" id="UP000000790"/>
    </source>
</evidence>
<dbReference type="EMBL" id="CP000517">
    <property type="protein sequence ID" value="ABX27719.1"/>
    <property type="molecule type" value="Genomic_DNA"/>
</dbReference>
<sequence length="212" mass="23904">MRCIKMARKKEISKDKILDTAYKMAIKGGIEGLTARSIAKAGHFSTQPLYLEFDNMGDLRNQVLKRISSDLRTHTLHQKFTGEPLIDLDLSYIDFAQKHVNLFRAMFVDGKFGSKIIADTLMDLGIEKFNEQYPDTGYDKDKINNIVIANWISTTGMAALIVNEIASFNQNQIINVLNAQIHDAMLNDRLSETEENPMFAADDEASLKDNLA</sequence>
<evidence type="ECO:0000256" key="2">
    <source>
        <dbReference type="PROSITE-ProRule" id="PRU00335"/>
    </source>
</evidence>
<accession>A8YXE1</accession>
<dbReference type="HOGENOM" id="CLU_100170_0_0_9"/>
<dbReference type="InterPro" id="IPR001647">
    <property type="entry name" value="HTH_TetR"/>
</dbReference>
<dbReference type="SUPFAM" id="SSF46689">
    <property type="entry name" value="Homeodomain-like"/>
    <property type="match status" value="1"/>
</dbReference>
<dbReference type="AlphaFoldDB" id="A8YXE1"/>
<feature type="domain" description="HTH tetR-type" evidence="3">
    <location>
        <begin position="11"/>
        <end position="71"/>
    </location>
</feature>
<name>A8YXE1_LACH4</name>
<dbReference type="GO" id="GO:0003677">
    <property type="term" value="F:DNA binding"/>
    <property type="evidence" value="ECO:0007669"/>
    <property type="project" value="UniProtKB-UniRule"/>
</dbReference>
<feature type="DNA-binding region" description="H-T-H motif" evidence="2">
    <location>
        <begin position="34"/>
        <end position="53"/>
    </location>
</feature>
<dbReference type="eggNOG" id="COG1309">
    <property type="taxonomic scope" value="Bacteria"/>
</dbReference>
<evidence type="ECO:0000313" key="4">
    <source>
        <dbReference type="EMBL" id="ABX27719.1"/>
    </source>
</evidence>
<dbReference type="InterPro" id="IPR009057">
    <property type="entry name" value="Homeodomain-like_sf"/>
</dbReference>
<dbReference type="SUPFAM" id="SSF48498">
    <property type="entry name" value="Tetracyclin repressor-like, C-terminal domain"/>
    <property type="match status" value="1"/>
</dbReference>